<dbReference type="Gene3D" id="3.40.50.2000">
    <property type="entry name" value="Glycogen Phosphorylase B"/>
    <property type="match status" value="2"/>
</dbReference>
<dbReference type="AlphaFoldDB" id="A0A0A5G815"/>
<dbReference type="eggNOG" id="COG0438">
    <property type="taxonomic scope" value="Bacteria"/>
</dbReference>
<dbReference type="SUPFAM" id="SSF53756">
    <property type="entry name" value="UDP-Glycosyltransferase/glycogen phosphorylase"/>
    <property type="match status" value="1"/>
</dbReference>
<reference evidence="3 4" key="1">
    <citation type="submission" date="2013-08" db="EMBL/GenBank/DDBJ databases">
        <authorList>
            <person name="Huang J."/>
            <person name="Wang G."/>
        </authorList>
    </citation>
    <scope>NUCLEOTIDE SEQUENCE [LARGE SCALE GENOMIC DNA]</scope>
    <source>
        <strain evidence="3 4">BH030004</strain>
    </source>
</reference>
<protein>
    <recommendedName>
        <fullName evidence="2">Glycosyl transferase family 1 domain-containing protein</fullName>
    </recommendedName>
</protein>
<evidence type="ECO:0000259" key="2">
    <source>
        <dbReference type="Pfam" id="PF00534"/>
    </source>
</evidence>
<feature type="domain" description="Glycosyl transferase family 1" evidence="2">
    <location>
        <begin position="193"/>
        <end position="347"/>
    </location>
</feature>
<evidence type="ECO:0000313" key="4">
    <source>
        <dbReference type="Proteomes" id="UP000030403"/>
    </source>
</evidence>
<comment type="caution">
    <text evidence="3">The sequence shown here is derived from an EMBL/GenBank/DDBJ whole genome shotgun (WGS) entry which is preliminary data.</text>
</comment>
<dbReference type="OrthoDB" id="9797829at2"/>
<proteinExistence type="predicted"/>
<gene>
    <name evidence="3" type="ORF">N783_07225</name>
</gene>
<keyword evidence="1" id="KW-0808">Transferase</keyword>
<organism evidence="3 4">
    <name type="scientific">Pontibacillus marinus BH030004 = DSM 16465</name>
    <dbReference type="NCBI Taxonomy" id="1385511"/>
    <lineage>
        <taxon>Bacteria</taxon>
        <taxon>Bacillati</taxon>
        <taxon>Bacillota</taxon>
        <taxon>Bacilli</taxon>
        <taxon>Bacillales</taxon>
        <taxon>Bacillaceae</taxon>
        <taxon>Pontibacillus</taxon>
    </lineage>
</organism>
<dbReference type="RefSeq" id="WP_027448439.1">
    <property type="nucleotide sequence ID" value="NZ_AVPF01000017.1"/>
</dbReference>
<dbReference type="STRING" id="1385511.GCA_000425225_01556"/>
<evidence type="ECO:0000313" key="3">
    <source>
        <dbReference type="EMBL" id="KGX89281.1"/>
    </source>
</evidence>
<dbReference type="GO" id="GO:0016757">
    <property type="term" value="F:glycosyltransferase activity"/>
    <property type="evidence" value="ECO:0007669"/>
    <property type="project" value="InterPro"/>
</dbReference>
<dbReference type="PANTHER" id="PTHR46401">
    <property type="entry name" value="GLYCOSYLTRANSFERASE WBBK-RELATED"/>
    <property type="match status" value="1"/>
</dbReference>
<dbReference type="EMBL" id="AVPF01000017">
    <property type="protein sequence ID" value="KGX89281.1"/>
    <property type="molecule type" value="Genomic_DNA"/>
</dbReference>
<dbReference type="GO" id="GO:0009103">
    <property type="term" value="P:lipopolysaccharide biosynthetic process"/>
    <property type="evidence" value="ECO:0007669"/>
    <property type="project" value="TreeGrafter"/>
</dbReference>
<dbReference type="PANTHER" id="PTHR46401:SF2">
    <property type="entry name" value="GLYCOSYLTRANSFERASE WBBK-RELATED"/>
    <property type="match status" value="1"/>
</dbReference>
<evidence type="ECO:0000256" key="1">
    <source>
        <dbReference type="ARBA" id="ARBA00022679"/>
    </source>
</evidence>
<dbReference type="InterPro" id="IPR001296">
    <property type="entry name" value="Glyco_trans_1"/>
</dbReference>
<dbReference type="CDD" id="cd03801">
    <property type="entry name" value="GT4_PimA-like"/>
    <property type="match status" value="1"/>
</dbReference>
<name>A0A0A5G815_9BACI</name>
<dbReference type="Pfam" id="PF00534">
    <property type="entry name" value="Glycos_transf_1"/>
    <property type="match status" value="1"/>
</dbReference>
<sequence length="575" mass="67109">MIQELKLKEFNKRLDRLPLAQKQKLVRKEPVDSSANLHVVYVMSHVGVSGGVKVIFEHVNRLKKLGVKVSIVSHFEKPTWYPIEADYIQVPFDLELAKGIPDCEVIVATYWDHIQACVETGIAPVVYFEQGDFHLFEYKTMNATLKKFIQKQYELPEFIYTVSESTAQYIDEIYNRKAKVIHNAIDETVFSDQVEKFKAVKPYLIMVGAESAKFKGIKDILEAYQIIKDTDLQLDLYWITPEEPSGEMKNKVTKYFVQPNQETIAQLYRGASVYVSASHYESFSLPPLEAMACGCPVITTNNKGVLEYAVHEENSLISEMKNPQDIASKLKRILGEQPLRDKIIQNGLVTARKFSWDQIMAEVLRYYRGISSYKVSPKNSLEEWDIILRENMFLQKADVQKFEKFLQNSEADLVQVPVVYDMDGFVEIARWEVVANRKQSMSTNIETCYCPALPKNHFSILNDKAYRAFYKREYDEAMEEFKVLYNRSDLSRRTIYFRWIILCLYRLQRKREARVKLRNWQEDHTHNYFSELGLLSMLIDGHKNQPLFNELCLLGDATSYPEFIFRIKKHLEEVE</sequence>
<dbReference type="Proteomes" id="UP000030403">
    <property type="component" value="Unassembled WGS sequence"/>
</dbReference>
<accession>A0A0A5G815</accession>
<keyword evidence="4" id="KW-1185">Reference proteome</keyword>